<evidence type="ECO:0000256" key="2">
    <source>
        <dbReference type="ARBA" id="ARBA00023002"/>
    </source>
</evidence>
<comment type="similarity">
    <text evidence="1 3 5">Belongs to the aldehyde dehydrogenase family.</text>
</comment>
<dbReference type="SUPFAM" id="SSF53720">
    <property type="entry name" value="ALDH-like"/>
    <property type="match status" value="1"/>
</dbReference>
<dbReference type="Gene3D" id="3.40.309.10">
    <property type="entry name" value="Aldehyde Dehydrogenase, Chain A, domain 2"/>
    <property type="match status" value="1"/>
</dbReference>
<dbReference type="Gene3D" id="3.40.605.10">
    <property type="entry name" value="Aldehyde Dehydrogenase, Chain A, domain 1"/>
    <property type="match status" value="1"/>
</dbReference>
<protein>
    <recommendedName>
        <fullName evidence="3">Aldehyde dehydrogenase</fullName>
    </recommendedName>
</protein>
<dbReference type="RefSeq" id="WP_114706186.1">
    <property type="nucleotide sequence ID" value="NZ_QDKL01000001.1"/>
</dbReference>
<dbReference type="PROSITE" id="PS00687">
    <property type="entry name" value="ALDEHYDE_DEHYDR_GLU"/>
    <property type="match status" value="1"/>
</dbReference>
<keyword evidence="8" id="KW-1185">Reference proteome</keyword>
<organism evidence="7 8">
    <name type="scientific">Halobacteriovorax vibrionivorans</name>
    <dbReference type="NCBI Taxonomy" id="2152716"/>
    <lineage>
        <taxon>Bacteria</taxon>
        <taxon>Pseudomonadati</taxon>
        <taxon>Bdellovibrionota</taxon>
        <taxon>Bacteriovoracia</taxon>
        <taxon>Bacteriovoracales</taxon>
        <taxon>Halobacteriovoraceae</taxon>
        <taxon>Halobacteriovorax</taxon>
    </lineage>
</organism>
<evidence type="ECO:0000256" key="5">
    <source>
        <dbReference type="RuleBase" id="RU003345"/>
    </source>
</evidence>
<gene>
    <name evidence="7" type="ORF">DAY19_05575</name>
</gene>
<proteinExistence type="inferred from homology"/>
<dbReference type="InterPro" id="IPR029510">
    <property type="entry name" value="Ald_DH_CS_GLU"/>
</dbReference>
<evidence type="ECO:0000256" key="1">
    <source>
        <dbReference type="ARBA" id="ARBA00009986"/>
    </source>
</evidence>
<dbReference type="PANTHER" id="PTHR43570:SF16">
    <property type="entry name" value="ALDEHYDE DEHYDROGENASE TYPE III, ISOFORM Q"/>
    <property type="match status" value="1"/>
</dbReference>
<feature type="domain" description="Aldehyde dehydrogenase" evidence="6">
    <location>
        <begin position="4"/>
        <end position="423"/>
    </location>
</feature>
<accession>A0ABY0IL81</accession>
<dbReference type="Pfam" id="PF00171">
    <property type="entry name" value="Aldedh"/>
    <property type="match status" value="1"/>
</dbReference>
<dbReference type="PIRSF" id="PIRSF036492">
    <property type="entry name" value="ALDH"/>
    <property type="match status" value="1"/>
</dbReference>
<dbReference type="PANTHER" id="PTHR43570">
    <property type="entry name" value="ALDEHYDE DEHYDROGENASE"/>
    <property type="match status" value="1"/>
</dbReference>
<evidence type="ECO:0000256" key="4">
    <source>
        <dbReference type="PROSITE-ProRule" id="PRU10007"/>
    </source>
</evidence>
<dbReference type="PROSITE" id="PS00070">
    <property type="entry name" value="ALDEHYDE_DEHYDR_CYS"/>
    <property type="match status" value="1"/>
</dbReference>
<name>A0ABY0IL81_9BACT</name>
<evidence type="ECO:0000256" key="3">
    <source>
        <dbReference type="PIRNR" id="PIRNR036492"/>
    </source>
</evidence>
<reference evidence="8" key="1">
    <citation type="journal article" date="2019" name="Int. J. Syst. Evol. Microbiol.">
        <title>Halobacteriovorax valvorus sp. nov., a novel prokaryotic predator isolated from coastal seawater of China.</title>
        <authorList>
            <person name="Chen M.-X."/>
        </authorList>
    </citation>
    <scope>NUCLEOTIDE SEQUENCE [LARGE SCALE GENOMIC DNA]</scope>
    <source>
        <strain evidence="8">BL9</strain>
    </source>
</reference>
<dbReference type="InterPro" id="IPR016162">
    <property type="entry name" value="Ald_DH_N"/>
</dbReference>
<dbReference type="InterPro" id="IPR016163">
    <property type="entry name" value="Ald_DH_C"/>
</dbReference>
<evidence type="ECO:0000313" key="7">
    <source>
        <dbReference type="EMBL" id="RZF23239.1"/>
    </source>
</evidence>
<evidence type="ECO:0000313" key="8">
    <source>
        <dbReference type="Proteomes" id="UP000443582"/>
    </source>
</evidence>
<sequence length="454" mass="51020">MDNNIATIYTAQKGRKELSYNDRISVLEALEERIKDLEPRIVDALKADLRKPRFESFLSEIDFCLHEIKTVKKKLKKWMKPRRVCSPLPFMPAKSRIHFEPYGQVLVIAPWNYPFQLAIVPLIGAIAAGNKVILKPSEVAPNTSSILNELISSALDSEIAAVVEGGVDETTELLNLKFDYIFYTGNGHVGRIIMAAAAKNLTPLTLELGGKSPAIVGTKNLDLAAKRIVWGKFFNAGQTCVAPDYVLLRKEDQDEFINSAKKYLVQFYGDNVKNSPDYGRIINERHFDRLNALVKKDDVLIGGDVDKSDLYISPTFIKANESSEIMQDEIFGPILPLVNIDNLDEAIAYVKRHDKPLACYAFLDKTSEKNRVINEISSGGMVINDTIIHLSNDQLPFGGVGESGMGAYHGKHSFELFSHRKSVMNRAFFLENDLRYPPYSKKESFIRKLMNLIS</sequence>
<dbReference type="InterPro" id="IPR016161">
    <property type="entry name" value="Ald_DH/histidinol_DH"/>
</dbReference>
<dbReference type="EMBL" id="QDKL01000001">
    <property type="protein sequence ID" value="RZF23239.1"/>
    <property type="molecule type" value="Genomic_DNA"/>
</dbReference>
<comment type="caution">
    <text evidence="7">The sequence shown here is derived from an EMBL/GenBank/DDBJ whole genome shotgun (WGS) entry which is preliminary data.</text>
</comment>
<dbReference type="InterPro" id="IPR012394">
    <property type="entry name" value="Aldehyde_DH_NAD(P)"/>
</dbReference>
<dbReference type="InterPro" id="IPR016160">
    <property type="entry name" value="Ald_DH_CS_CYS"/>
</dbReference>
<keyword evidence="2 3" id="KW-0560">Oxidoreductase</keyword>
<evidence type="ECO:0000259" key="6">
    <source>
        <dbReference type="Pfam" id="PF00171"/>
    </source>
</evidence>
<dbReference type="InterPro" id="IPR015590">
    <property type="entry name" value="Aldehyde_DH_dom"/>
</dbReference>
<feature type="active site" evidence="4">
    <location>
        <position position="207"/>
    </location>
</feature>
<dbReference type="Proteomes" id="UP000443582">
    <property type="component" value="Unassembled WGS sequence"/>
</dbReference>